<feature type="transmembrane region" description="Helical" evidence="1">
    <location>
        <begin position="87"/>
        <end position="112"/>
    </location>
</feature>
<name>A0A9J5ZF76_SOLCO</name>
<protein>
    <submittedName>
        <fullName evidence="2">Uncharacterized protein</fullName>
    </submittedName>
</protein>
<dbReference type="AlphaFoldDB" id="A0A9J5ZF76"/>
<accession>A0A9J5ZF76</accession>
<keyword evidence="1" id="KW-1133">Transmembrane helix</keyword>
<keyword evidence="1" id="KW-0472">Membrane</keyword>
<keyword evidence="3" id="KW-1185">Reference proteome</keyword>
<organism evidence="2 3">
    <name type="scientific">Solanum commersonii</name>
    <name type="common">Commerson's wild potato</name>
    <name type="synonym">Commerson's nightshade</name>
    <dbReference type="NCBI Taxonomy" id="4109"/>
    <lineage>
        <taxon>Eukaryota</taxon>
        <taxon>Viridiplantae</taxon>
        <taxon>Streptophyta</taxon>
        <taxon>Embryophyta</taxon>
        <taxon>Tracheophyta</taxon>
        <taxon>Spermatophyta</taxon>
        <taxon>Magnoliopsida</taxon>
        <taxon>eudicotyledons</taxon>
        <taxon>Gunneridae</taxon>
        <taxon>Pentapetalae</taxon>
        <taxon>asterids</taxon>
        <taxon>lamiids</taxon>
        <taxon>Solanales</taxon>
        <taxon>Solanaceae</taxon>
        <taxon>Solanoideae</taxon>
        <taxon>Solaneae</taxon>
        <taxon>Solanum</taxon>
    </lineage>
</organism>
<dbReference type="Proteomes" id="UP000824120">
    <property type="component" value="Chromosome 4"/>
</dbReference>
<comment type="caution">
    <text evidence="2">The sequence shown here is derived from an EMBL/GenBank/DDBJ whole genome shotgun (WGS) entry which is preliminary data.</text>
</comment>
<sequence>MFFGESGIECFVVHLKQICDYIAVISCKVVSWTCPIMGFKCDIDGGLDALTCNFSSAFCIRDVEGNFVYAETRNIGKESMFVEKMKALMFGLVYCCTHIVLFVLSVIDSLIYKRYSGDKIQCFDRDTKQMKRIVTIQNTGMPNMRIKKYQNNMETYYKNQKNKDNNNECPIT</sequence>
<proteinExistence type="predicted"/>
<keyword evidence="1" id="KW-0812">Transmembrane</keyword>
<evidence type="ECO:0000313" key="2">
    <source>
        <dbReference type="EMBL" id="KAG5610488.1"/>
    </source>
</evidence>
<evidence type="ECO:0000256" key="1">
    <source>
        <dbReference type="SAM" id="Phobius"/>
    </source>
</evidence>
<dbReference type="EMBL" id="JACXVP010000004">
    <property type="protein sequence ID" value="KAG5610488.1"/>
    <property type="molecule type" value="Genomic_DNA"/>
</dbReference>
<reference evidence="2 3" key="1">
    <citation type="submission" date="2020-09" db="EMBL/GenBank/DDBJ databases">
        <title>De no assembly of potato wild relative species, Solanum commersonii.</title>
        <authorList>
            <person name="Cho K."/>
        </authorList>
    </citation>
    <scope>NUCLEOTIDE SEQUENCE [LARGE SCALE GENOMIC DNA]</scope>
    <source>
        <strain evidence="2">LZ3.2</strain>
        <tissue evidence="2">Leaf</tissue>
    </source>
</reference>
<gene>
    <name evidence="2" type="ORF">H5410_021769</name>
</gene>
<evidence type="ECO:0000313" key="3">
    <source>
        <dbReference type="Proteomes" id="UP000824120"/>
    </source>
</evidence>